<accession>A0A1X0Q5N2</accession>
<organism evidence="2 3">
    <name type="scientific">Hepatospora eriocheir</name>
    <dbReference type="NCBI Taxonomy" id="1081669"/>
    <lineage>
        <taxon>Eukaryota</taxon>
        <taxon>Fungi</taxon>
        <taxon>Fungi incertae sedis</taxon>
        <taxon>Microsporidia</taxon>
        <taxon>Hepatosporidae</taxon>
        <taxon>Hepatospora</taxon>
    </lineage>
</organism>
<dbReference type="EMBL" id="LTAI01002141">
    <property type="protein sequence ID" value="ORD92973.1"/>
    <property type="molecule type" value="Genomic_DNA"/>
</dbReference>
<comment type="caution">
    <text evidence="2">The sequence shown here is derived from an EMBL/GenBank/DDBJ whole genome shotgun (WGS) entry which is preliminary data.</text>
</comment>
<dbReference type="PANTHER" id="PTHR47163:SF2">
    <property type="entry name" value="SI:DKEY-17M8.2"/>
    <property type="match status" value="1"/>
</dbReference>
<dbReference type="InterPro" id="IPR053164">
    <property type="entry name" value="IS1016-like_transposase"/>
</dbReference>
<dbReference type="InterPro" id="IPR024445">
    <property type="entry name" value="Tnp_ISXO2-like"/>
</dbReference>
<dbReference type="AlphaFoldDB" id="A0A1X0Q5N2"/>
<dbReference type="Proteomes" id="UP000192501">
    <property type="component" value="Unassembled WGS sequence"/>
</dbReference>
<sequence>MIVQIDEVFFIHKQKYHQGRQPKRKVLVFSLADVLFTPAKISLHVVSNRTASTLLPIKVVVSLPRSVIHSNEWCVYIFIGNSNLRFSHFTICHTETFVNRQIFVHTQNIESSGNKCKYVLKIHKGIVASKDNFILKY</sequence>
<protein>
    <recommendedName>
        <fullName evidence="1">ISXO2-like transposase domain-containing protein</fullName>
    </recommendedName>
</protein>
<evidence type="ECO:0000259" key="1">
    <source>
        <dbReference type="SMART" id="SM01126"/>
    </source>
</evidence>
<proteinExistence type="predicted"/>
<evidence type="ECO:0000313" key="2">
    <source>
        <dbReference type="EMBL" id="ORD92973.1"/>
    </source>
</evidence>
<dbReference type="VEuPathDB" id="MicrosporidiaDB:HERIO_1513"/>
<dbReference type="VEuPathDB" id="MicrosporidiaDB:A0H76_2842"/>
<evidence type="ECO:0000313" key="3">
    <source>
        <dbReference type="Proteomes" id="UP000192501"/>
    </source>
</evidence>
<gene>
    <name evidence="2" type="ORF">A0H76_2842</name>
</gene>
<dbReference type="SMART" id="SM01126">
    <property type="entry name" value="DDE_Tnp_IS1595"/>
    <property type="match status" value="1"/>
</dbReference>
<reference evidence="2 3" key="1">
    <citation type="journal article" date="2017" name="Environ. Microbiol.">
        <title>Decay of the glycolytic pathway and adaptation to intranuclear parasitism within Enterocytozoonidae microsporidia.</title>
        <authorList>
            <person name="Wiredu Boakye D."/>
            <person name="Jaroenlak P."/>
            <person name="Prachumwat A."/>
            <person name="Williams T.A."/>
            <person name="Bateman K.S."/>
            <person name="Itsathitphaisarn O."/>
            <person name="Sritunyalucksana K."/>
            <person name="Paszkiewicz K.H."/>
            <person name="Moore K.A."/>
            <person name="Stentiford G.D."/>
            <person name="Williams B.A."/>
        </authorList>
    </citation>
    <scope>NUCLEOTIDE SEQUENCE [LARGE SCALE GENOMIC DNA]</scope>
    <source>
        <strain evidence="3">canceri</strain>
    </source>
</reference>
<name>A0A1X0Q5N2_9MICR</name>
<feature type="domain" description="ISXO2-like transposase" evidence="1">
    <location>
        <begin position="2"/>
        <end position="129"/>
    </location>
</feature>
<dbReference type="PANTHER" id="PTHR47163">
    <property type="entry name" value="DDE_TNP_IS1595 DOMAIN-CONTAINING PROTEIN"/>
    <property type="match status" value="1"/>
</dbReference>